<reference evidence="2" key="2">
    <citation type="submission" date="2013-10" db="EMBL/GenBank/DDBJ databases">
        <authorList>
            <person name="Aslett M."/>
        </authorList>
    </citation>
    <scope>NUCLEOTIDE SEQUENCE [LARGE SCALE GENOMIC DNA]</scope>
    <source>
        <strain evidence="2">Houghton</strain>
    </source>
</reference>
<dbReference type="OrthoDB" id="345906at2759"/>
<reference evidence="2" key="1">
    <citation type="submission" date="2013-10" db="EMBL/GenBank/DDBJ databases">
        <title>Genomic analysis of the causative agents of coccidiosis in chickens.</title>
        <authorList>
            <person name="Reid A.J."/>
            <person name="Blake D."/>
            <person name="Billington K."/>
            <person name="Browne H."/>
            <person name="Dunn M."/>
            <person name="Hung S."/>
            <person name="Kawahara F."/>
            <person name="Miranda-Saavedra D."/>
            <person name="Mourier T."/>
            <person name="Nagra H."/>
            <person name="Otto T.D."/>
            <person name="Rawlings N."/>
            <person name="Sanchez A."/>
            <person name="Sanders M."/>
            <person name="Subramaniam C."/>
            <person name="Tay Y."/>
            <person name="Dear P."/>
            <person name="Doerig C."/>
            <person name="Gruber A."/>
            <person name="Parkinson J."/>
            <person name="Shirley M."/>
            <person name="Wan K.L."/>
            <person name="Berriman M."/>
            <person name="Tomley F."/>
            <person name="Pain A."/>
        </authorList>
    </citation>
    <scope>NUCLEOTIDE SEQUENCE [LARGE SCALE GENOMIC DNA]</scope>
    <source>
        <strain evidence="2">Houghton</strain>
    </source>
</reference>
<name>U6G2K0_9EIME</name>
<proteinExistence type="predicted"/>
<gene>
    <name evidence="2" type="ORF">EPH_0008350</name>
</gene>
<sequence>MKQNQAGPGSPLSGSQPSSGPNTTRSVIPEATYPLNAAGKVPETRPARLILRPYDINTTGYSAMAPMHSSRSDGLRFYNKQVAPPSPLKQQPQPFYQTSIEDPPIKGQTVYSHPTKPLVSTLPALHEPSQHMPVEFGRATMPVSMYDMPPPLLENKSQKEQAFLQGWNRVDHAGAVATCRLERVPLPMLERIPGGPGSMRLQGPLVKIKLPQVPSVEGDLRRFCQRILTAFSGAADDCRRLLVPCTQLRLPRFDCCAPQTPVLQECKNCGYKGHFCPECGTGPSGRSMIADGAPFARVQPSRGILVAQEGCLERCMRWHCSLFEEVGDAIDQEILCDRAGSVFRECGEFIDNLVAEGIHAISFNCANICGAIPGRSRALVEGYPMYEPEPQFLRKERPTGATG</sequence>
<feature type="compositionally biased region" description="Low complexity" evidence="1">
    <location>
        <begin position="7"/>
        <end position="21"/>
    </location>
</feature>
<keyword evidence="3" id="KW-1185">Reference proteome</keyword>
<evidence type="ECO:0000313" key="2">
    <source>
        <dbReference type="EMBL" id="CDI73687.1"/>
    </source>
</evidence>
<protein>
    <submittedName>
        <fullName evidence="2">Uncharacterized protein</fullName>
    </submittedName>
</protein>
<organism evidence="2 3">
    <name type="scientific">Eimeria praecox</name>
    <dbReference type="NCBI Taxonomy" id="51316"/>
    <lineage>
        <taxon>Eukaryota</taxon>
        <taxon>Sar</taxon>
        <taxon>Alveolata</taxon>
        <taxon>Apicomplexa</taxon>
        <taxon>Conoidasida</taxon>
        <taxon>Coccidia</taxon>
        <taxon>Eucoccidiorida</taxon>
        <taxon>Eimeriorina</taxon>
        <taxon>Eimeriidae</taxon>
        <taxon>Eimeria</taxon>
    </lineage>
</organism>
<dbReference type="AlphaFoldDB" id="U6G2K0"/>
<evidence type="ECO:0000313" key="3">
    <source>
        <dbReference type="Proteomes" id="UP000018201"/>
    </source>
</evidence>
<feature type="region of interest" description="Disordered" evidence="1">
    <location>
        <begin position="1"/>
        <end position="27"/>
    </location>
</feature>
<dbReference type="EMBL" id="HG688747">
    <property type="protein sequence ID" value="CDI73687.1"/>
    <property type="molecule type" value="Genomic_DNA"/>
</dbReference>
<accession>U6G2K0</accession>
<dbReference type="Proteomes" id="UP000018201">
    <property type="component" value="Unassembled WGS sequence"/>
</dbReference>
<dbReference type="VEuPathDB" id="ToxoDB:EPH_0008350"/>
<evidence type="ECO:0000256" key="1">
    <source>
        <dbReference type="SAM" id="MobiDB-lite"/>
    </source>
</evidence>